<dbReference type="PROSITE" id="PS00198">
    <property type="entry name" value="4FE4S_FER_1"/>
    <property type="match status" value="1"/>
</dbReference>
<dbReference type="InterPro" id="IPR004017">
    <property type="entry name" value="Cys_rich_dom"/>
</dbReference>
<feature type="domain" description="Cysteine-rich" evidence="7">
    <location>
        <begin position="107"/>
        <end position="186"/>
    </location>
</feature>
<keyword evidence="6" id="KW-0411">Iron-sulfur</keyword>
<keyword evidence="3" id="KW-0479">Metal-binding</keyword>
<evidence type="ECO:0000256" key="1">
    <source>
        <dbReference type="ARBA" id="ARBA00007097"/>
    </source>
</evidence>
<dbReference type="GO" id="GO:0051539">
    <property type="term" value="F:4 iron, 4 sulfur cluster binding"/>
    <property type="evidence" value="ECO:0007669"/>
    <property type="project" value="UniProtKB-KW"/>
</dbReference>
<dbReference type="PANTHER" id="PTHR43255">
    <property type="entry name" value="IRON-SULFUR-BINDING OXIDOREDUCTASE FADF-RELATED-RELATED"/>
    <property type="match status" value="1"/>
</dbReference>
<dbReference type="PANTHER" id="PTHR43255:SF1">
    <property type="entry name" value="IRON-SULFUR-BINDING OXIDOREDUCTASE FADF-RELATED"/>
    <property type="match status" value="1"/>
</dbReference>
<evidence type="ECO:0000256" key="2">
    <source>
        <dbReference type="ARBA" id="ARBA00022485"/>
    </source>
</evidence>
<proteinExistence type="inferred from homology"/>
<dbReference type="GO" id="GO:0005886">
    <property type="term" value="C:plasma membrane"/>
    <property type="evidence" value="ECO:0007669"/>
    <property type="project" value="TreeGrafter"/>
</dbReference>
<sequence>MPYSPLGRVKAAKKAFQGECSEEVIESLYTCPLCYACNFVCPLNLDIVEVVEQARAELVKRGFALFPAHRRVIDNILKKGNAMGGERYKRLEWLPEKHQEENSSTLLYVGCLASYVERSIASAVYLILRKAGIKFKLLQDEGCCGIYIYRAGDLSLAKEVFEKIAAKFREAGVKEVIVPCLGCYRCFKNYYPRLLGKVDFKVQHFVPLLHKLVKEGALNLRKLGGR</sequence>
<evidence type="ECO:0000313" key="9">
    <source>
        <dbReference type="Proteomes" id="UP000278475"/>
    </source>
</evidence>
<evidence type="ECO:0000256" key="3">
    <source>
        <dbReference type="ARBA" id="ARBA00022723"/>
    </source>
</evidence>
<dbReference type="GO" id="GO:0016491">
    <property type="term" value="F:oxidoreductase activity"/>
    <property type="evidence" value="ECO:0007669"/>
    <property type="project" value="UniProtKB-KW"/>
</dbReference>
<dbReference type="EMBL" id="QMQV01000218">
    <property type="protein sequence ID" value="RLE45937.1"/>
    <property type="molecule type" value="Genomic_DNA"/>
</dbReference>
<gene>
    <name evidence="8" type="ORF">DRJ31_10595</name>
</gene>
<reference evidence="8 9" key="1">
    <citation type="submission" date="2018-06" db="EMBL/GenBank/DDBJ databases">
        <title>Extensive metabolic versatility and redundancy in microbially diverse, dynamic hydrothermal sediments.</title>
        <authorList>
            <person name="Dombrowski N."/>
            <person name="Teske A."/>
            <person name="Baker B.J."/>
        </authorList>
    </citation>
    <scope>NUCLEOTIDE SEQUENCE [LARGE SCALE GENOMIC DNA]</scope>
    <source>
        <strain evidence="8">B66_G16</strain>
    </source>
</reference>
<dbReference type="Proteomes" id="UP000278475">
    <property type="component" value="Unassembled WGS sequence"/>
</dbReference>
<keyword evidence="2" id="KW-0004">4Fe-4S</keyword>
<dbReference type="SUPFAM" id="SSF46548">
    <property type="entry name" value="alpha-helical ferredoxin"/>
    <property type="match status" value="1"/>
</dbReference>
<evidence type="ECO:0000259" key="7">
    <source>
        <dbReference type="Pfam" id="PF02754"/>
    </source>
</evidence>
<organism evidence="8 9">
    <name type="scientific">Thermoproteota archaeon</name>
    <dbReference type="NCBI Taxonomy" id="2056631"/>
    <lineage>
        <taxon>Archaea</taxon>
        <taxon>Thermoproteota</taxon>
    </lineage>
</organism>
<protein>
    <recommendedName>
        <fullName evidence="7">Cysteine-rich domain-containing protein</fullName>
    </recommendedName>
</protein>
<comment type="caution">
    <text evidence="8">The sequence shown here is derived from an EMBL/GenBank/DDBJ whole genome shotgun (WGS) entry which is preliminary data.</text>
</comment>
<accession>A0A497EJV9</accession>
<feature type="non-terminal residue" evidence="8">
    <location>
        <position position="226"/>
    </location>
</feature>
<dbReference type="InterPro" id="IPR009051">
    <property type="entry name" value="Helical_ferredxn"/>
</dbReference>
<dbReference type="GO" id="GO:0046872">
    <property type="term" value="F:metal ion binding"/>
    <property type="evidence" value="ECO:0007669"/>
    <property type="project" value="UniProtKB-KW"/>
</dbReference>
<dbReference type="Pfam" id="PF02754">
    <property type="entry name" value="CCG"/>
    <property type="match status" value="1"/>
</dbReference>
<dbReference type="AlphaFoldDB" id="A0A497EJV9"/>
<evidence type="ECO:0000313" key="8">
    <source>
        <dbReference type="EMBL" id="RLE45937.1"/>
    </source>
</evidence>
<dbReference type="InterPro" id="IPR051460">
    <property type="entry name" value="HdrC_iron-sulfur_subunit"/>
</dbReference>
<keyword evidence="5" id="KW-0408">Iron</keyword>
<evidence type="ECO:0000256" key="4">
    <source>
        <dbReference type="ARBA" id="ARBA00023002"/>
    </source>
</evidence>
<evidence type="ECO:0000256" key="6">
    <source>
        <dbReference type="ARBA" id="ARBA00023014"/>
    </source>
</evidence>
<dbReference type="InterPro" id="IPR017900">
    <property type="entry name" value="4Fe4S_Fe_S_CS"/>
</dbReference>
<name>A0A497EJV9_9CREN</name>
<dbReference type="Gene3D" id="1.10.1060.10">
    <property type="entry name" value="Alpha-helical ferredoxin"/>
    <property type="match status" value="1"/>
</dbReference>
<evidence type="ECO:0000256" key="5">
    <source>
        <dbReference type="ARBA" id="ARBA00023004"/>
    </source>
</evidence>
<comment type="similarity">
    <text evidence="1">Belongs to the HdrC family.</text>
</comment>
<keyword evidence="4" id="KW-0560">Oxidoreductase</keyword>